<organism evidence="2 3">
    <name type="scientific">Roseisalinus antarcticus</name>
    <dbReference type="NCBI Taxonomy" id="254357"/>
    <lineage>
        <taxon>Bacteria</taxon>
        <taxon>Pseudomonadati</taxon>
        <taxon>Pseudomonadota</taxon>
        <taxon>Alphaproteobacteria</taxon>
        <taxon>Rhodobacterales</taxon>
        <taxon>Roseobacteraceae</taxon>
        <taxon>Roseisalinus</taxon>
    </lineage>
</organism>
<dbReference type="SUPFAM" id="SSF53098">
    <property type="entry name" value="Ribonuclease H-like"/>
    <property type="match status" value="1"/>
</dbReference>
<dbReference type="InterPro" id="IPR012337">
    <property type="entry name" value="RNaseH-like_sf"/>
</dbReference>
<feature type="domain" description="Integrase catalytic" evidence="1">
    <location>
        <begin position="65"/>
        <end position="94"/>
    </location>
</feature>
<dbReference type="GO" id="GO:0015074">
    <property type="term" value="P:DNA integration"/>
    <property type="evidence" value="ECO:0007669"/>
    <property type="project" value="InterPro"/>
</dbReference>
<evidence type="ECO:0000313" key="3">
    <source>
        <dbReference type="Proteomes" id="UP000193900"/>
    </source>
</evidence>
<dbReference type="Pfam" id="PF13683">
    <property type="entry name" value="rve_3"/>
    <property type="match status" value="1"/>
</dbReference>
<protein>
    <recommendedName>
        <fullName evidence="1">Integrase catalytic domain-containing protein</fullName>
    </recommendedName>
</protein>
<dbReference type="Proteomes" id="UP000193900">
    <property type="component" value="Unassembled WGS sequence"/>
</dbReference>
<accession>A0A1Y5TXW1</accession>
<dbReference type="InterPro" id="IPR001584">
    <property type="entry name" value="Integrase_cat-core"/>
</dbReference>
<keyword evidence="3" id="KW-1185">Reference proteome</keyword>
<dbReference type="EMBL" id="FWFZ01000028">
    <property type="protein sequence ID" value="SLN73432.1"/>
    <property type="molecule type" value="Genomic_DNA"/>
</dbReference>
<dbReference type="AlphaFoldDB" id="A0A1Y5TXW1"/>
<reference evidence="2 3" key="1">
    <citation type="submission" date="2017-03" db="EMBL/GenBank/DDBJ databases">
        <authorList>
            <person name="Afonso C.L."/>
            <person name="Miller P.J."/>
            <person name="Scott M.A."/>
            <person name="Spackman E."/>
            <person name="Goraichik I."/>
            <person name="Dimitrov K.M."/>
            <person name="Suarez D.L."/>
            <person name="Swayne D.E."/>
        </authorList>
    </citation>
    <scope>NUCLEOTIDE SEQUENCE [LARGE SCALE GENOMIC DNA]</scope>
    <source>
        <strain evidence="2 3">CECT 7023</strain>
    </source>
</reference>
<gene>
    <name evidence="2" type="ORF">ROA7023_03692</name>
</gene>
<evidence type="ECO:0000313" key="2">
    <source>
        <dbReference type="EMBL" id="SLN73432.1"/>
    </source>
</evidence>
<name>A0A1Y5TXW1_9RHOB</name>
<sequence length="108" mass="12076">MVLDAAGASFVCATGSFNTATKLGQPAPIMRRPLAQFECEATAERIRHKIVAFSREGLWFARQVPLGEARQQIRAWQHNYNHHRPHAGLGNIPPVEFMAQKRLEMPAA</sequence>
<proteinExistence type="predicted"/>
<evidence type="ECO:0000259" key="1">
    <source>
        <dbReference type="Pfam" id="PF13683"/>
    </source>
</evidence>